<evidence type="ECO:0008006" key="5">
    <source>
        <dbReference type="Google" id="ProtNLM"/>
    </source>
</evidence>
<feature type="compositionally biased region" description="Polar residues" evidence="1">
    <location>
        <begin position="19"/>
        <end position="29"/>
    </location>
</feature>
<keyword evidence="4" id="KW-1185">Reference proteome</keyword>
<reference evidence="3" key="1">
    <citation type="journal article" date="2023" name="Insect Mol. Biol.">
        <title>Genome sequencing provides insights into the evolution of gene families encoding plant cell wall-degrading enzymes in longhorned beetles.</title>
        <authorList>
            <person name="Shin N.R."/>
            <person name="Okamura Y."/>
            <person name="Kirsch R."/>
            <person name="Pauchet Y."/>
        </authorList>
    </citation>
    <scope>NUCLEOTIDE SEQUENCE</scope>
    <source>
        <strain evidence="3">RBIC_L_NR</strain>
    </source>
</reference>
<evidence type="ECO:0000313" key="4">
    <source>
        <dbReference type="Proteomes" id="UP001162156"/>
    </source>
</evidence>
<keyword evidence="2" id="KW-1133">Transmembrane helix</keyword>
<evidence type="ECO:0000256" key="2">
    <source>
        <dbReference type="SAM" id="Phobius"/>
    </source>
</evidence>
<sequence>MLGEFEDESSSSGGELTPTRKNNSHSQNVQQNPSILSSLRSVLIVLSTALICFAAARNSITWHCQRFWGASGDFWQAQWDKFLDTVGEDPFYLWVFGTLVLSFGVYWLFGGIYTLMDMTNKPAAIRRYKIQPGTNEPVDNRKLLKVIWYVLVNQLVVGIPSSMLMYWAMKWRGYPPLRELPTFHWVLYELAVHILTEEAAFYYSHRFNNCFGVLGVLDRLHGTDTSFRQTRAYVRHIMMLSFIPPREAFPEPDTCKHKLGKR</sequence>
<evidence type="ECO:0000313" key="3">
    <source>
        <dbReference type="EMBL" id="KAJ8949664.1"/>
    </source>
</evidence>
<organism evidence="3 4">
    <name type="scientific">Rhamnusium bicolor</name>
    <dbReference type="NCBI Taxonomy" id="1586634"/>
    <lineage>
        <taxon>Eukaryota</taxon>
        <taxon>Metazoa</taxon>
        <taxon>Ecdysozoa</taxon>
        <taxon>Arthropoda</taxon>
        <taxon>Hexapoda</taxon>
        <taxon>Insecta</taxon>
        <taxon>Pterygota</taxon>
        <taxon>Neoptera</taxon>
        <taxon>Endopterygota</taxon>
        <taxon>Coleoptera</taxon>
        <taxon>Polyphaga</taxon>
        <taxon>Cucujiformia</taxon>
        <taxon>Chrysomeloidea</taxon>
        <taxon>Cerambycidae</taxon>
        <taxon>Lepturinae</taxon>
        <taxon>Rhagiini</taxon>
        <taxon>Rhamnusium</taxon>
    </lineage>
</organism>
<protein>
    <recommendedName>
        <fullName evidence="5">Fatty acid hydroxylase domain-containing protein</fullName>
    </recommendedName>
</protein>
<dbReference type="Proteomes" id="UP001162156">
    <property type="component" value="Unassembled WGS sequence"/>
</dbReference>
<comment type="caution">
    <text evidence="3">The sequence shown here is derived from an EMBL/GenBank/DDBJ whole genome shotgun (WGS) entry which is preliminary data.</text>
</comment>
<feature type="transmembrane region" description="Helical" evidence="2">
    <location>
        <begin position="91"/>
        <end position="109"/>
    </location>
</feature>
<gene>
    <name evidence="3" type="ORF">NQ314_008125</name>
</gene>
<dbReference type="InterPro" id="IPR050307">
    <property type="entry name" value="Sterol_Desaturase_Related"/>
</dbReference>
<feature type="transmembrane region" description="Helical" evidence="2">
    <location>
        <begin position="35"/>
        <end position="56"/>
    </location>
</feature>
<feature type="transmembrane region" description="Helical" evidence="2">
    <location>
        <begin position="146"/>
        <end position="168"/>
    </location>
</feature>
<dbReference type="PANTHER" id="PTHR11863">
    <property type="entry name" value="STEROL DESATURASE"/>
    <property type="match status" value="1"/>
</dbReference>
<keyword evidence="2" id="KW-0472">Membrane</keyword>
<keyword evidence="2" id="KW-0812">Transmembrane</keyword>
<evidence type="ECO:0000256" key="1">
    <source>
        <dbReference type="SAM" id="MobiDB-lite"/>
    </source>
</evidence>
<feature type="region of interest" description="Disordered" evidence="1">
    <location>
        <begin position="1"/>
        <end position="29"/>
    </location>
</feature>
<proteinExistence type="predicted"/>
<dbReference type="EMBL" id="JANEYF010002218">
    <property type="protein sequence ID" value="KAJ8949664.1"/>
    <property type="molecule type" value="Genomic_DNA"/>
</dbReference>
<name>A0AAV8YGT7_9CUCU</name>
<accession>A0AAV8YGT7</accession>
<dbReference type="AlphaFoldDB" id="A0AAV8YGT7"/>